<evidence type="ECO:0000313" key="3">
    <source>
        <dbReference type="EMBL" id="TDD51942.1"/>
    </source>
</evidence>
<reference evidence="3 4" key="1">
    <citation type="submission" date="2019-03" db="EMBL/GenBank/DDBJ databases">
        <title>Draft genome sequences of novel Actinobacteria.</title>
        <authorList>
            <person name="Sahin N."/>
            <person name="Ay H."/>
            <person name="Saygin H."/>
        </authorList>
    </citation>
    <scope>NUCLEOTIDE SEQUENCE [LARGE SCALE GENOMIC DNA]</scope>
    <source>
        <strain evidence="3 4">7K502</strain>
    </source>
</reference>
<dbReference type="EMBL" id="SMKW01000014">
    <property type="protein sequence ID" value="TDD51942.1"/>
    <property type="molecule type" value="Genomic_DNA"/>
</dbReference>
<dbReference type="Proteomes" id="UP000294947">
    <property type="component" value="Unassembled WGS sequence"/>
</dbReference>
<dbReference type="AlphaFoldDB" id="A0A4R4Z721"/>
<protein>
    <recommendedName>
        <fullName evidence="5">CopG family transcriptional regulator</fullName>
    </recommendedName>
</protein>
<comment type="caution">
    <text evidence="3">The sequence shown here is derived from an EMBL/GenBank/DDBJ whole genome shotgun (WGS) entry which is preliminary data.</text>
</comment>
<evidence type="ECO:0008006" key="5">
    <source>
        <dbReference type="Google" id="ProtNLM"/>
    </source>
</evidence>
<keyword evidence="1" id="KW-0175">Coiled coil</keyword>
<sequence>MTIQLDEAVIRRAKIAAARRHTSLSGLLAQQITKIADSDERYERAKQEALALMDEAARSGESAPSWTREELYDR</sequence>
<name>A0A4R4Z721_9PSEU</name>
<evidence type="ECO:0000256" key="2">
    <source>
        <dbReference type="SAM" id="MobiDB-lite"/>
    </source>
</evidence>
<accession>A0A4R4Z721</accession>
<dbReference type="InterPro" id="IPR045944">
    <property type="entry name" value="DUF6364"/>
</dbReference>
<evidence type="ECO:0000256" key="1">
    <source>
        <dbReference type="SAM" id="Coils"/>
    </source>
</evidence>
<evidence type="ECO:0000313" key="4">
    <source>
        <dbReference type="Proteomes" id="UP000294947"/>
    </source>
</evidence>
<gene>
    <name evidence="3" type="ORF">E1288_13260</name>
</gene>
<proteinExistence type="predicted"/>
<feature type="region of interest" description="Disordered" evidence="2">
    <location>
        <begin position="55"/>
        <end position="74"/>
    </location>
</feature>
<dbReference type="Pfam" id="PF19891">
    <property type="entry name" value="DUF6364"/>
    <property type="match status" value="1"/>
</dbReference>
<organism evidence="3 4">
    <name type="scientific">Saccharopolyspora elongata</name>
    <dbReference type="NCBI Taxonomy" id="2530387"/>
    <lineage>
        <taxon>Bacteria</taxon>
        <taxon>Bacillati</taxon>
        <taxon>Actinomycetota</taxon>
        <taxon>Actinomycetes</taxon>
        <taxon>Pseudonocardiales</taxon>
        <taxon>Pseudonocardiaceae</taxon>
        <taxon>Saccharopolyspora</taxon>
    </lineage>
</organism>
<feature type="coiled-coil region" evidence="1">
    <location>
        <begin position="28"/>
        <end position="55"/>
    </location>
</feature>
<keyword evidence="4" id="KW-1185">Reference proteome</keyword>